<feature type="compositionally biased region" description="Basic residues" evidence="1">
    <location>
        <begin position="292"/>
        <end position="309"/>
    </location>
</feature>
<feature type="non-terminal residue" evidence="2">
    <location>
        <position position="1"/>
    </location>
</feature>
<feature type="compositionally biased region" description="Gly residues" evidence="1">
    <location>
        <begin position="190"/>
        <end position="201"/>
    </location>
</feature>
<evidence type="ECO:0000313" key="2">
    <source>
        <dbReference type="EMBL" id="CAA9590940.1"/>
    </source>
</evidence>
<feature type="compositionally biased region" description="Gly residues" evidence="1">
    <location>
        <begin position="154"/>
        <end position="170"/>
    </location>
</feature>
<feature type="region of interest" description="Disordered" evidence="1">
    <location>
        <begin position="283"/>
        <end position="381"/>
    </location>
</feature>
<dbReference type="EMBL" id="CADCWN010000422">
    <property type="protein sequence ID" value="CAA9590940.1"/>
    <property type="molecule type" value="Genomic_DNA"/>
</dbReference>
<name>A0A6J4VXS0_9BACT</name>
<gene>
    <name evidence="2" type="ORF">AVDCRST_MAG18-5278</name>
</gene>
<proteinExistence type="predicted"/>
<feature type="compositionally biased region" description="Low complexity" evidence="1">
    <location>
        <begin position="21"/>
        <end position="43"/>
    </location>
</feature>
<feature type="region of interest" description="Disordered" evidence="1">
    <location>
        <begin position="1"/>
        <end position="263"/>
    </location>
</feature>
<feature type="compositionally biased region" description="Basic residues" evidence="1">
    <location>
        <begin position="76"/>
        <end position="105"/>
    </location>
</feature>
<organism evidence="2">
    <name type="scientific">uncultured Thermomicrobiales bacterium</name>
    <dbReference type="NCBI Taxonomy" id="1645740"/>
    <lineage>
        <taxon>Bacteria</taxon>
        <taxon>Pseudomonadati</taxon>
        <taxon>Thermomicrobiota</taxon>
        <taxon>Thermomicrobia</taxon>
        <taxon>Thermomicrobiales</taxon>
        <taxon>environmental samples</taxon>
    </lineage>
</organism>
<reference evidence="2" key="1">
    <citation type="submission" date="2020-02" db="EMBL/GenBank/DDBJ databases">
        <authorList>
            <person name="Meier V. D."/>
        </authorList>
    </citation>
    <scope>NUCLEOTIDE SEQUENCE</scope>
    <source>
        <strain evidence="2">AVDCRST_MAG18</strain>
    </source>
</reference>
<feature type="compositionally biased region" description="Gly residues" evidence="1">
    <location>
        <begin position="1"/>
        <end position="20"/>
    </location>
</feature>
<dbReference type="AlphaFoldDB" id="A0A6J4VXS0"/>
<protein>
    <submittedName>
        <fullName evidence="2">Mobile element protein</fullName>
    </submittedName>
</protein>
<sequence length="381" mass="38106">GADGRGAGGGGPGGCAGGAPGAAAAAVQPGGAPSAGAGLPAWATRRGRAEERVAAGRARRGGHALRDAAARGGRGLGRRGGARRSARLRGRAAGRRRRGAHRRRDRLPEEGRHLGRRGAPVQRHGRAAREPAGRGLPGLRRPEGVCLPRPGALPTGGVGGRRGAPPGGGHPRGDGIRHEARAGATDAGTGVRGGRAGGLGAGRHRLRGRRAAALAGGAGAALRPGRPLHPRRLDRRGTGRSPGAGRRPARRCLGAGVGRGGGRRAALVRLGLPGAPLRGRRRLGALAAGAPQHRRPGRARLLSRPRPGGHRAGSDGAGGGVPLADRDGVRGGEGAGGPGRLRGAPLGRLAPPRHPQPAGPRGPRRRPRGRLGRRGGKGGDL</sequence>
<feature type="compositionally biased region" description="Low complexity" evidence="1">
    <location>
        <begin position="211"/>
        <end position="225"/>
    </location>
</feature>
<feature type="compositionally biased region" description="Basic residues" evidence="1">
    <location>
        <begin position="362"/>
        <end position="381"/>
    </location>
</feature>
<evidence type="ECO:0000256" key="1">
    <source>
        <dbReference type="SAM" id="MobiDB-lite"/>
    </source>
</evidence>
<feature type="compositionally biased region" description="Low complexity" evidence="1">
    <location>
        <begin position="239"/>
        <end position="254"/>
    </location>
</feature>
<feature type="compositionally biased region" description="Gly residues" evidence="1">
    <location>
        <begin position="331"/>
        <end position="340"/>
    </location>
</feature>
<feature type="non-terminal residue" evidence="2">
    <location>
        <position position="381"/>
    </location>
</feature>
<accession>A0A6J4VXS0</accession>
<feature type="compositionally biased region" description="Basic and acidic residues" evidence="1">
    <location>
        <begin position="171"/>
        <end position="181"/>
    </location>
</feature>
<feature type="compositionally biased region" description="Low complexity" evidence="1">
    <location>
        <begin position="341"/>
        <end position="350"/>
    </location>
</feature>